<protein>
    <submittedName>
        <fullName evidence="2">Uncharacterized protein</fullName>
    </submittedName>
</protein>
<keyword evidence="1" id="KW-0812">Transmembrane</keyword>
<gene>
    <name evidence="2" type="ORF">A3F94_02685</name>
</gene>
<evidence type="ECO:0000256" key="1">
    <source>
        <dbReference type="SAM" id="Phobius"/>
    </source>
</evidence>
<reference evidence="2 3" key="1">
    <citation type="journal article" date="2016" name="Nat. Commun.">
        <title>Thousands of microbial genomes shed light on interconnected biogeochemical processes in an aquifer system.</title>
        <authorList>
            <person name="Anantharaman K."/>
            <person name="Brown C.T."/>
            <person name="Hug L.A."/>
            <person name="Sharon I."/>
            <person name="Castelle C.J."/>
            <person name="Probst A.J."/>
            <person name="Thomas B.C."/>
            <person name="Singh A."/>
            <person name="Wilkins M.J."/>
            <person name="Karaoz U."/>
            <person name="Brodie E.L."/>
            <person name="Williams K.H."/>
            <person name="Hubbard S.S."/>
            <person name="Banfield J.F."/>
        </authorList>
    </citation>
    <scope>NUCLEOTIDE SEQUENCE [LARGE SCALE GENOMIC DNA]</scope>
</reference>
<dbReference type="EMBL" id="MHOK01000005">
    <property type="protein sequence ID" value="OGZ62211.1"/>
    <property type="molecule type" value="Genomic_DNA"/>
</dbReference>
<keyword evidence="1" id="KW-1133">Transmembrane helix</keyword>
<comment type="caution">
    <text evidence="2">The sequence shown here is derived from an EMBL/GenBank/DDBJ whole genome shotgun (WGS) entry which is preliminary data.</text>
</comment>
<organism evidence="2 3">
    <name type="scientific">Candidatus Spechtbacteria bacterium RIFCSPLOWO2_12_FULL_38_22</name>
    <dbReference type="NCBI Taxonomy" id="1802165"/>
    <lineage>
        <taxon>Bacteria</taxon>
        <taxon>Candidatus Spechtiibacteriota</taxon>
    </lineage>
</organism>
<evidence type="ECO:0000313" key="2">
    <source>
        <dbReference type="EMBL" id="OGZ62211.1"/>
    </source>
</evidence>
<sequence length="206" mass="22843">MKSKKTILLIIFALVSVILLGLFLYLFRASQNEDSLLEEDFKKEGLPSVSAGKCLILEQQYCDDWTIVKDSKGYSLFAFSLPVGTRVLAPFEGYLMAGTDLDWDWNDKTSWVVLEHDPNGVVDSFTTGVFVAGAISLEKIAQENLGIIDSTKGGSIDKEGHVIAEVVEGPAVLDNYNLLIQFMSMDTVAKSLIDDEELSKKYFINE</sequence>
<name>A0A1G2HJ11_9BACT</name>
<feature type="transmembrane region" description="Helical" evidence="1">
    <location>
        <begin position="7"/>
        <end position="27"/>
    </location>
</feature>
<proteinExistence type="predicted"/>
<dbReference type="AlphaFoldDB" id="A0A1G2HJ11"/>
<accession>A0A1G2HJ11</accession>
<dbReference type="Proteomes" id="UP000176770">
    <property type="component" value="Unassembled WGS sequence"/>
</dbReference>
<evidence type="ECO:0000313" key="3">
    <source>
        <dbReference type="Proteomes" id="UP000176770"/>
    </source>
</evidence>
<keyword evidence="1" id="KW-0472">Membrane</keyword>